<name>A0A941D937_9MICO</name>
<comment type="caution">
    <text evidence="1">The sequence shown here is derived from an EMBL/GenBank/DDBJ whole genome shotgun (WGS) entry which is preliminary data.</text>
</comment>
<evidence type="ECO:0000313" key="1">
    <source>
        <dbReference type="EMBL" id="MBR7744374.1"/>
    </source>
</evidence>
<dbReference type="AlphaFoldDB" id="A0A941D937"/>
<keyword evidence="2" id="KW-1185">Reference proteome</keyword>
<proteinExistence type="predicted"/>
<dbReference type="Proteomes" id="UP000677016">
    <property type="component" value="Unassembled WGS sequence"/>
</dbReference>
<organism evidence="1 2">
    <name type="scientific">Phycicoccus avicenniae</name>
    <dbReference type="NCBI Taxonomy" id="2828860"/>
    <lineage>
        <taxon>Bacteria</taxon>
        <taxon>Bacillati</taxon>
        <taxon>Actinomycetota</taxon>
        <taxon>Actinomycetes</taxon>
        <taxon>Micrococcales</taxon>
        <taxon>Intrasporangiaceae</taxon>
        <taxon>Phycicoccus</taxon>
    </lineage>
</organism>
<sequence length="166" mass="18300">MGWSTSYLGYLTVSPPLNAAELEWLSGFADWCGLPDVDPFHLPMNPRASLRSAFSRSGGAIPSPTGISRDVGDWRFCLDGDCLSWHRTEKSNDAPSALRFLVETYLGPDATARGCGIPDFSAFTFDHRLDGLLAAQREDTDELFLIRVVDSDVRCETLVPGRETGW</sequence>
<protein>
    <submittedName>
        <fullName evidence="1">Uncharacterized protein</fullName>
    </submittedName>
</protein>
<dbReference type="EMBL" id="JAGSNF010000020">
    <property type="protein sequence ID" value="MBR7744374.1"/>
    <property type="molecule type" value="Genomic_DNA"/>
</dbReference>
<accession>A0A941D937</accession>
<evidence type="ECO:0000313" key="2">
    <source>
        <dbReference type="Proteomes" id="UP000677016"/>
    </source>
</evidence>
<gene>
    <name evidence="1" type="ORF">KC207_13855</name>
</gene>
<reference evidence="1" key="1">
    <citation type="submission" date="2021-04" db="EMBL/GenBank/DDBJ databases">
        <title>Phycicoccus avicenniae sp. nov., a novel endophytic actinomycetes isolated from branch of Avicennia mariana.</title>
        <authorList>
            <person name="Tuo L."/>
        </authorList>
    </citation>
    <scope>NUCLEOTIDE SEQUENCE</scope>
    <source>
        <strain evidence="1">BSK3Z-2</strain>
    </source>
</reference>
<dbReference type="RefSeq" id="WP_211603901.1">
    <property type="nucleotide sequence ID" value="NZ_JAGSNF010000020.1"/>
</dbReference>